<dbReference type="STRING" id="252740.A0A423VGF7"/>
<evidence type="ECO:0000256" key="1">
    <source>
        <dbReference type="SAM" id="MobiDB-lite"/>
    </source>
</evidence>
<dbReference type="OrthoDB" id="5387995at2759"/>
<gene>
    <name evidence="2" type="ORF">VSDG_08394</name>
</gene>
<proteinExistence type="predicted"/>
<name>A0A423VGF7_CYTCH</name>
<protein>
    <submittedName>
        <fullName evidence="2">Uncharacterized protein</fullName>
    </submittedName>
</protein>
<feature type="compositionally biased region" description="Low complexity" evidence="1">
    <location>
        <begin position="117"/>
        <end position="137"/>
    </location>
</feature>
<comment type="caution">
    <text evidence="2">The sequence shown here is derived from an EMBL/GenBank/DDBJ whole genome shotgun (WGS) entry which is preliminary data.</text>
</comment>
<feature type="region of interest" description="Disordered" evidence="1">
    <location>
        <begin position="257"/>
        <end position="286"/>
    </location>
</feature>
<dbReference type="AlphaFoldDB" id="A0A423VGF7"/>
<feature type="compositionally biased region" description="Polar residues" evidence="1">
    <location>
        <begin position="102"/>
        <end position="116"/>
    </location>
</feature>
<dbReference type="Proteomes" id="UP000284375">
    <property type="component" value="Unassembled WGS sequence"/>
</dbReference>
<evidence type="ECO:0000313" key="3">
    <source>
        <dbReference type="Proteomes" id="UP000284375"/>
    </source>
</evidence>
<evidence type="ECO:0000313" key="2">
    <source>
        <dbReference type="EMBL" id="ROV90031.1"/>
    </source>
</evidence>
<keyword evidence="3" id="KW-1185">Reference proteome</keyword>
<feature type="region of interest" description="Disordered" evidence="1">
    <location>
        <begin position="97"/>
        <end position="215"/>
    </location>
</feature>
<dbReference type="EMBL" id="LJZO01000053">
    <property type="protein sequence ID" value="ROV90031.1"/>
    <property type="molecule type" value="Genomic_DNA"/>
</dbReference>
<sequence>MAAAAAARQVTSVVIPTPPPTDWDLGAKVAAAQVATVIPANSIHPLAPAEMIRRAAIMNRFRIRVCDEARQRGERTDLEMTASAALLRASTGLHGVGFVTEPRSSQGLKPAASQQEPRLQQLQPTSSSSLATTPASRVAIVSPTAARPACPHPKSQTFTGARSSPPRSPSKPVGPLDRGCPSPRPRPFKSPDLHAVRTQSTESAGDDDQLSFSATDYSDDFADPNDSEIYTDFSIIFGSSGGGDGGIGAGKVEADTARGTAEGNNSASEHFEDYMDDLDGIPWDAR</sequence>
<accession>A0A423VGF7</accession>
<reference evidence="2 3" key="1">
    <citation type="submission" date="2015-09" db="EMBL/GenBank/DDBJ databases">
        <title>Host preference determinants of Valsa canker pathogens revealed by comparative genomics.</title>
        <authorList>
            <person name="Yin Z."/>
            <person name="Huang L."/>
        </authorList>
    </citation>
    <scope>NUCLEOTIDE SEQUENCE [LARGE SCALE GENOMIC DNA]</scope>
    <source>
        <strain evidence="2 3">YSFL</strain>
    </source>
</reference>
<organism evidence="2 3">
    <name type="scientific">Cytospora chrysosperma</name>
    <name type="common">Cytospora canker fungus</name>
    <name type="synonym">Sphaeria chrysosperma</name>
    <dbReference type="NCBI Taxonomy" id="252740"/>
    <lineage>
        <taxon>Eukaryota</taxon>
        <taxon>Fungi</taxon>
        <taxon>Dikarya</taxon>
        <taxon>Ascomycota</taxon>
        <taxon>Pezizomycotina</taxon>
        <taxon>Sordariomycetes</taxon>
        <taxon>Sordariomycetidae</taxon>
        <taxon>Diaporthales</taxon>
        <taxon>Cytosporaceae</taxon>
        <taxon>Cytospora</taxon>
    </lineage>
</organism>